<feature type="non-terminal residue" evidence="2">
    <location>
        <position position="1"/>
    </location>
</feature>
<dbReference type="Proteomes" id="UP000292052">
    <property type="component" value="Unassembled WGS sequence"/>
</dbReference>
<keyword evidence="1" id="KW-0812">Transmembrane</keyword>
<keyword evidence="1" id="KW-0472">Membrane</keyword>
<organism evidence="2 3">
    <name type="scientific">Asbolus verrucosus</name>
    <name type="common">Desert ironclad beetle</name>
    <dbReference type="NCBI Taxonomy" id="1661398"/>
    <lineage>
        <taxon>Eukaryota</taxon>
        <taxon>Metazoa</taxon>
        <taxon>Ecdysozoa</taxon>
        <taxon>Arthropoda</taxon>
        <taxon>Hexapoda</taxon>
        <taxon>Insecta</taxon>
        <taxon>Pterygota</taxon>
        <taxon>Neoptera</taxon>
        <taxon>Endopterygota</taxon>
        <taxon>Coleoptera</taxon>
        <taxon>Polyphaga</taxon>
        <taxon>Cucujiformia</taxon>
        <taxon>Tenebrionidae</taxon>
        <taxon>Pimeliinae</taxon>
        <taxon>Asbolus</taxon>
    </lineage>
</organism>
<protein>
    <submittedName>
        <fullName evidence="2">Uncharacterized protein</fullName>
    </submittedName>
</protein>
<accession>A0A482VHB5</accession>
<dbReference type="AlphaFoldDB" id="A0A482VHB5"/>
<dbReference type="OrthoDB" id="6770765at2759"/>
<keyword evidence="3" id="KW-1185">Reference proteome</keyword>
<gene>
    <name evidence="2" type="ORF">BDFB_008395</name>
</gene>
<sequence>ILQILRSILWIWPIVIIAIILVAAPSLRITLTQEIIPKKVDEIMQILENKHSNSLNNETANWFN</sequence>
<dbReference type="EMBL" id="QDEB01101470">
    <property type="protein sequence ID" value="RZC31907.1"/>
    <property type="molecule type" value="Genomic_DNA"/>
</dbReference>
<name>A0A482VHB5_ASBVE</name>
<feature type="transmembrane region" description="Helical" evidence="1">
    <location>
        <begin position="7"/>
        <end position="27"/>
    </location>
</feature>
<evidence type="ECO:0000313" key="3">
    <source>
        <dbReference type="Proteomes" id="UP000292052"/>
    </source>
</evidence>
<evidence type="ECO:0000256" key="1">
    <source>
        <dbReference type="SAM" id="Phobius"/>
    </source>
</evidence>
<reference evidence="2 3" key="1">
    <citation type="submission" date="2017-03" db="EMBL/GenBank/DDBJ databases">
        <title>Genome of the blue death feigning beetle - Asbolus verrucosus.</title>
        <authorList>
            <person name="Rider S.D."/>
        </authorList>
    </citation>
    <scope>NUCLEOTIDE SEQUENCE [LARGE SCALE GENOMIC DNA]</scope>
    <source>
        <strain evidence="2">Butters</strain>
        <tissue evidence="2">Head and leg muscle</tissue>
    </source>
</reference>
<evidence type="ECO:0000313" key="2">
    <source>
        <dbReference type="EMBL" id="RZC31907.1"/>
    </source>
</evidence>
<proteinExistence type="predicted"/>
<keyword evidence="1" id="KW-1133">Transmembrane helix</keyword>
<comment type="caution">
    <text evidence="2">The sequence shown here is derived from an EMBL/GenBank/DDBJ whole genome shotgun (WGS) entry which is preliminary data.</text>
</comment>